<organism evidence="6 7">
    <name type="scientific">Babesia bigemina</name>
    <dbReference type="NCBI Taxonomy" id="5866"/>
    <lineage>
        <taxon>Eukaryota</taxon>
        <taxon>Sar</taxon>
        <taxon>Alveolata</taxon>
        <taxon>Apicomplexa</taxon>
        <taxon>Aconoidasida</taxon>
        <taxon>Piroplasmida</taxon>
        <taxon>Babesiidae</taxon>
        <taxon>Babesia</taxon>
    </lineage>
</organism>
<protein>
    <submittedName>
        <fullName evidence="6">tRNA nucleotidyltransferase/poly(A) polymerase family domain containing protein, putative</fullName>
    </submittedName>
</protein>
<dbReference type="InterPro" id="IPR002646">
    <property type="entry name" value="PolA_pol_head_dom"/>
</dbReference>
<dbReference type="Gene3D" id="3.30.460.10">
    <property type="entry name" value="Beta Polymerase, domain 2"/>
    <property type="match status" value="1"/>
</dbReference>
<dbReference type="EMBL" id="LK391711">
    <property type="protein sequence ID" value="CDR98121.1"/>
    <property type="molecule type" value="Genomic_DNA"/>
</dbReference>
<dbReference type="AlphaFoldDB" id="A0A061DBN3"/>
<evidence type="ECO:0000259" key="5">
    <source>
        <dbReference type="Pfam" id="PF01743"/>
    </source>
</evidence>
<feature type="domain" description="Poly A polymerase head" evidence="5">
    <location>
        <begin position="77"/>
        <end position="214"/>
    </location>
</feature>
<dbReference type="STRING" id="5866.A0A061DBN3"/>
<dbReference type="OrthoDB" id="445712at2759"/>
<dbReference type="GO" id="GO:0052927">
    <property type="term" value="F:CC tRNA cytidylyltransferase activity"/>
    <property type="evidence" value="ECO:0007669"/>
    <property type="project" value="TreeGrafter"/>
</dbReference>
<dbReference type="Gene3D" id="1.10.3090.10">
    <property type="entry name" value="cca-adding enzyme, domain 2"/>
    <property type="match status" value="1"/>
</dbReference>
<dbReference type="CDD" id="cd05398">
    <property type="entry name" value="NT_ClassII-CCAase"/>
    <property type="match status" value="1"/>
</dbReference>
<evidence type="ECO:0000256" key="2">
    <source>
        <dbReference type="ARBA" id="ARBA00022679"/>
    </source>
</evidence>
<evidence type="ECO:0000313" key="7">
    <source>
        <dbReference type="Proteomes" id="UP000033188"/>
    </source>
</evidence>
<keyword evidence="7" id="KW-1185">Reference proteome</keyword>
<dbReference type="GeneID" id="24566662"/>
<dbReference type="KEGG" id="bbig:BBBOND_0406050"/>
<dbReference type="RefSeq" id="XP_012770307.1">
    <property type="nucleotide sequence ID" value="XM_012914853.1"/>
</dbReference>
<dbReference type="OMA" id="IGPLWKE"/>
<evidence type="ECO:0000256" key="3">
    <source>
        <dbReference type="ARBA" id="ARBA00022884"/>
    </source>
</evidence>
<dbReference type="Proteomes" id="UP000033188">
    <property type="component" value="Chromosome 5"/>
</dbReference>
<dbReference type="VEuPathDB" id="PiroplasmaDB:BBBOND_0406050"/>
<keyword evidence="3 4" id="KW-0694">RNA-binding</keyword>
<evidence type="ECO:0000256" key="4">
    <source>
        <dbReference type="RuleBase" id="RU003953"/>
    </source>
</evidence>
<dbReference type="GO" id="GO:0003723">
    <property type="term" value="F:RNA binding"/>
    <property type="evidence" value="ECO:0007669"/>
    <property type="project" value="UniProtKB-KW"/>
</dbReference>
<dbReference type="InterPro" id="IPR043519">
    <property type="entry name" value="NT_sf"/>
</dbReference>
<dbReference type="PANTHER" id="PTHR13734:SF5">
    <property type="entry name" value="CCA TRNA NUCLEOTIDYLTRANSFERASE, MITOCHONDRIAL"/>
    <property type="match status" value="1"/>
</dbReference>
<dbReference type="SUPFAM" id="SSF81301">
    <property type="entry name" value="Nucleotidyltransferase"/>
    <property type="match status" value="1"/>
</dbReference>
<dbReference type="Pfam" id="PF01743">
    <property type="entry name" value="PolyA_pol"/>
    <property type="match status" value="1"/>
</dbReference>
<keyword evidence="2 4" id="KW-0808">Transferase</keyword>
<evidence type="ECO:0000256" key="1">
    <source>
        <dbReference type="ARBA" id="ARBA00007265"/>
    </source>
</evidence>
<dbReference type="GO" id="GO:0052929">
    <property type="term" value="F:ATP:3'-cytidine-cytidine-tRNA adenylyltransferase activity"/>
    <property type="evidence" value="ECO:0007669"/>
    <property type="project" value="TreeGrafter"/>
</dbReference>
<accession>A0A061DBN3</accession>
<gene>
    <name evidence="6" type="ORF">BBBOND_0406050</name>
</gene>
<evidence type="ECO:0000313" key="6">
    <source>
        <dbReference type="EMBL" id="CDR98121.1"/>
    </source>
</evidence>
<dbReference type="GO" id="GO:0001680">
    <property type="term" value="P:tRNA 3'-terminal CCA addition"/>
    <property type="evidence" value="ECO:0007669"/>
    <property type="project" value="UniProtKB-ARBA"/>
</dbReference>
<dbReference type="PANTHER" id="PTHR13734">
    <property type="entry name" value="TRNA-NUCLEOTIDYLTRANSFERASE"/>
    <property type="match status" value="1"/>
</dbReference>
<dbReference type="SUPFAM" id="SSF81891">
    <property type="entry name" value="Poly A polymerase C-terminal region-like"/>
    <property type="match status" value="1"/>
</dbReference>
<comment type="similarity">
    <text evidence="1 4">Belongs to the tRNA nucleotidyltransferase/poly(A) polymerase family.</text>
</comment>
<sequence>MSGTEGSVEGIKLTESVVIVADLYRGGTSNKDGQNITIEITKEEEALFNLLKGCAVSNGLNMGMYKCNSEIPHADFRVAGGWVRDKLLKVESKDIDIALEHLTGVEFCNYLNAFTEKHMGFHKTVGVVKRRPEQSKHLETATLSILGLNVDFVNLRSEDYADDSRIPIMRIGSPLEDAMRRDFTINSLFYNISKNAIEDYTGKGIDDLKSQIIRTCSPAFGTFMDDPLRVIRAARFSARLGYALDEEIWNASSHPSILNQLANKPRIAQELDDMLTRGDVAKAFETMNHWGVLPHLVREHQCDLPSDQQISVGCKTMALVRDCLRIIGWDNINRKFLYLSAFCFPLSNEPPVGKCSYIEHVIKCRLKLPNKLASGAKTIVDGSEEFAALVNGLPSNTEEVRERIGIAIRHIGPLWMEALLLCMANEASDGDLHELKDKYEDLVATINQLGLQNAYSLKAPITGEELINLIPGLTRGPYFKEALELQIRLLLRSPHISKQELLQRVTQIIKDEM</sequence>
<name>A0A061DBN3_BABBI</name>
<proteinExistence type="inferred from homology"/>
<reference evidence="7" key="1">
    <citation type="journal article" date="2014" name="Nucleic Acids Res.">
        <title>The evolutionary dynamics of variant antigen genes in Babesia reveal a history of genomic innovation underlying host-parasite interaction.</title>
        <authorList>
            <person name="Jackson A.P."/>
            <person name="Otto T.D."/>
            <person name="Darby A."/>
            <person name="Ramaprasad A."/>
            <person name="Xia D."/>
            <person name="Echaide I.E."/>
            <person name="Farber M."/>
            <person name="Gahlot S."/>
            <person name="Gamble J."/>
            <person name="Gupta D."/>
            <person name="Gupta Y."/>
            <person name="Jackson L."/>
            <person name="Malandrin L."/>
            <person name="Malas T.B."/>
            <person name="Moussa E."/>
            <person name="Nair M."/>
            <person name="Reid A.J."/>
            <person name="Sanders M."/>
            <person name="Sharma J."/>
            <person name="Tracey A."/>
            <person name="Quail M.A."/>
            <person name="Weir W."/>
            <person name="Wastling J.M."/>
            <person name="Hall N."/>
            <person name="Willadsen P."/>
            <person name="Lingelbach K."/>
            <person name="Shiels B."/>
            <person name="Tait A."/>
            <person name="Berriman M."/>
            <person name="Allred D.R."/>
            <person name="Pain A."/>
        </authorList>
    </citation>
    <scope>NUCLEOTIDE SEQUENCE [LARGE SCALE GENOMIC DNA]</scope>
    <source>
        <strain evidence="7">Bond</strain>
    </source>
</reference>